<reference evidence="2" key="1">
    <citation type="submission" date="2017-05" db="UniProtKB">
        <authorList>
            <consortium name="EnsemblMetazoa"/>
        </authorList>
    </citation>
    <scope>IDENTIFICATION</scope>
</reference>
<feature type="compositionally biased region" description="Acidic residues" evidence="1">
    <location>
        <begin position="92"/>
        <end position="116"/>
    </location>
</feature>
<dbReference type="EnsemblMetazoa" id="Aqu2.1.07740_001">
    <property type="protein sequence ID" value="Aqu2.1.07740_001"/>
    <property type="gene ID" value="Aqu2.1.07740"/>
</dbReference>
<feature type="region of interest" description="Disordered" evidence="1">
    <location>
        <begin position="88"/>
        <end position="124"/>
    </location>
</feature>
<accession>A0A1X7T084</accession>
<name>A0A1X7T084_AMPQE</name>
<organism evidence="2">
    <name type="scientific">Amphimedon queenslandica</name>
    <name type="common">Sponge</name>
    <dbReference type="NCBI Taxonomy" id="400682"/>
    <lineage>
        <taxon>Eukaryota</taxon>
        <taxon>Metazoa</taxon>
        <taxon>Porifera</taxon>
        <taxon>Demospongiae</taxon>
        <taxon>Heteroscleromorpha</taxon>
        <taxon>Haplosclerida</taxon>
        <taxon>Niphatidae</taxon>
        <taxon>Amphimedon</taxon>
    </lineage>
</organism>
<evidence type="ECO:0000256" key="1">
    <source>
        <dbReference type="SAM" id="MobiDB-lite"/>
    </source>
</evidence>
<dbReference type="InParanoid" id="A0A1X7T084"/>
<proteinExistence type="predicted"/>
<evidence type="ECO:0000313" key="2">
    <source>
        <dbReference type="EnsemblMetazoa" id="Aqu2.1.07740_001"/>
    </source>
</evidence>
<dbReference type="OrthoDB" id="30336at2759"/>
<sequence length="157" mass="18220">MKLKFQQSDTEDIIDTLNESGYPSDKSEELVGRLMSVVDSTDHFITLATSVLDKLCEGDFSGTSLPLISIMSLNLLLCLLQRTIKERTTLPEQEEEEEDIEIEVEEEEEEEEEKEEEKEKEKTKRKTLLLVLRKHSKNHFTILTLKLSFLCYSKFQS</sequence>
<dbReference type="AlphaFoldDB" id="A0A1X7T084"/>
<protein>
    <submittedName>
        <fullName evidence="2">Uncharacterized protein</fullName>
    </submittedName>
</protein>